<dbReference type="EMBL" id="BK015931">
    <property type="protein sequence ID" value="DAF85831.1"/>
    <property type="molecule type" value="Genomic_DNA"/>
</dbReference>
<sequence length="115" mass="13517">MECVNCIHFEVCQMLDKDFEAKAEVKDIETRCCLFEDSRKFFKLHFSKGDYFYYIDEGKIMCDRVDDIRVGYIPRFFTGGKAAQAFGINDKLFNDRLFICKEDADKKNCYGGVER</sequence>
<proteinExistence type="predicted"/>
<evidence type="ECO:0000313" key="1">
    <source>
        <dbReference type="EMBL" id="DAF85831.1"/>
    </source>
</evidence>
<name>A0A8S5TUJ0_9CAUD</name>
<organism evidence="1">
    <name type="scientific">Podoviridae sp. ctjev1</name>
    <dbReference type="NCBI Taxonomy" id="2825272"/>
    <lineage>
        <taxon>Viruses</taxon>
        <taxon>Duplodnaviria</taxon>
        <taxon>Heunggongvirae</taxon>
        <taxon>Uroviricota</taxon>
        <taxon>Caudoviricetes</taxon>
    </lineage>
</organism>
<protein>
    <submittedName>
        <fullName evidence="1">Uncharacterized protein</fullName>
    </submittedName>
</protein>
<reference evidence="1" key="1">
    <citation type="journal article" date="2021" name="Proc. Natl. Acad. Sci. U.S.A.">
        <title>A Catalog of Tens of Thousands of Viruses from Human Metagenomes Reveals Hidden Associations with Chronic Diseases.</title>
        <authorList>
            <person name="Tisza M.J."/>
            <person name="Buck C.B."/>
        </authorList>
    </citation>
    <scope>NUCLEOTIDE SEQUENCE</scope>
    <source>
        <strain evidence="1">Ctjev1</strain>
    </source>
</reference>
<accession>A0A8S5TUJ0</accession>